<proteinExistence type="predicted"/>
<dbReference type="InterPro" id="IPR014710">
    <property type="entry name" value="RmlC-like_jellyroll"/>
</dbReference>
<dbReference type="CDD" id="cd02208">
    <property type="entry name" value="cupin_RmlC-like"/>
    <property type="match status" value="1"/>
</dbReference>
<dbReference type="SUPFAM" id="SSF51182">
    <property type="entry name" value="RmlC-like cupins"/>
    <property type="match status" value="1"/>
</dbReference>
<evidence type="ECO:0000313" key="3">
    <source>
        <dbReference type="Proteomes" id="UP000184330"/>
    </source>
</evidence>
<dbReference type="OrthoDB" id="9976870at2759"/>
<dbReference type="PANTHER" id="PTHR36440:SF1">
    <property type="entry name" value="PUTATIVE (AFU_ORTHOLOGUE AFUA_8G07350)-RELATED"/>
    <property type="match status" value="1"/>
</dbReference>
<protein>
    <recommendedName>
        <fullName evidence="1">Cupin type-2 domain-containing protein</fullName>
    </recommendedName>
</protein>
<gene>
    <name evidence="2" type="ORF">PAC_17030</name>
</gene>
<dbReference type="InterPro" id="IPR013096">
    <property type="entry name" value="Cupin_2"/>
</dbReference>
<dbReference type="Proteomes" id="UP000184330">
    <property type="component" value="Unassembled WGS sequence"/>
</dbReference>
<reference evidence="2 3" key="1">
    <citation type="submission" date="2016-03" db="EMBL/GenBank/DDBJ databases">
        <authorList>
            <person name="Ploux O."/>
        </authorList>
    </citation>
    <scope>NUCLEOTIDE SEQUENCE [LARGE SCALE GENOMIC DNA]</scope>
    <source>
        <strain evidence="2 3">UAMH 11012</strain>
    </source>
</reference>
<organism evidence="2 3">
    <name type="scientific">Phialocephala subalpina</name>
    <dbReference type="NCBI Taxonomy" id="576137"/>
    <lineage>
        <taxon>Eukaryota</taxon>
        <taxon>Fungi</taxon>
        <taxon>Dikarya</taxon>
        <taxon>Ascomycota</taxon>
        <taxon>Pezizomycotina</taxon>
        <taxon>Leotiomycetes</taxon>
        <taxon>Helotiales</taxon>
        <taxon>Mollisiaceae</taxon>
        <taxon>Phialocephala</taxon>
        <taxon>Phialocephala fortinii species complex</taxon>
    </lineage>
</organism>
<dbReference type="InterPro" id="IPR011051">
    <property type="entry name" value="RmlC_Cupin_sf"/>
</dbReference>
<dbReference type="Gene3D" id="2.60.120.10">
    <property type="entry name" value="Jelly Rolls"/>
    <property type="match status" value="1"/>
</dbReference>
<sequence length="227" mass="25082">MLSFLRTAGPVRTKVSHLTTLTMENGRSSVSFHNDTNTSSQRAFHVFTVPPCEPGENPKDNSVIIPPFHAHPNQEEIFLVTAGTALFHLNRKQIPVSAGNEITIPRGDYHKFANASSTETLTLEGWYNPADPAREERFFRNLYGYLNDATAGGVGATMLGNASILQISLFAWEADMPICEPMVALGVPKIVGIPIAYGLTWILGVFVGKWMLGYKASYEEYYHESSE</sequence>
<feature type="domain" description="Cupin type-2" evidence="1">
    <location>
        <begin position="67"/>
        <end position="119"/>
    </location>
</feature>
<dbReference type="InterPro" id="IPR053146">
    <property type="entry name" value="QDO-like"/>
</dbReference>
<keyword evidence="3" id="KW-1185">Reference proteome</keyword>
<dbReference type="EMBL" id="FJOG01000042">
    <property type="protein sequence ID" value="CZR67131.1"/>
    <property type="molecule type" value="Genomic_DNA"/>
</dbReference>
<dbReference type="AlphaFoldDB" id="A0A1L7XQ04"/>
<accession>A0A1L7XQ04</accession>
<evidence type="ECO:0000313" key="2">
    <source>
        <dbReference type="EMBL" id="CZR67131.1"/>
    </source>
</evidence>
<evidence type="ECO:0000259" key="1">
    <source>
        <dbReference type="Pfam" id="PF07883"/>
    </source>
</evidence>
<dbReference type="Pfam" id="PF07883">
    <property type="entry name" value="Cupin_2"/>
    <property type="match status" value="1"/>
</dbReference>
<name>A0A1L7XQ04_9HELO</name>
<dbReference type="PANTHER" id="PTHR36440">
    <property type="entry name" value="PUTATIVE (AFU_ORTHOLOGUE AFUA_8G07350)-RELATED"/>
    <property type="match status" value="1"/>
</dbReference>